<comment type="caution">
    <text evidence="2">The sequence shown here is derived from an EMBL/GenBank/DDBJ whole genome shotgun (WGS) entry which is preliminary data.</text>
</comment>
<sequence>MLSNLYSLLYFLSSICKIKKAESLPPFLPQIYHKLNLLMLWFSKCMAAILMKKTFLMNGKYIRLSKKRIE</sequence>
<organism evidence="2 3">
    <name type="scientific">Flavobacterium piscis</name>
    <dbReference type="NCBI Taxonomy" id="1114874"/>
    <lineage>
        <taxon>Bacteria</taxon>
        <taxon>Pseudomonadati</taxon>
        <taxon>Bacteroidota</taxon>
        <taxon>Flavobacteriia</taxon>
        <taxon>Flavobacteriales</taxon>
        <taxon>Flavobacteriaceae</taxon>
        <taxon>Flavobacterium</taxon>
    </lineage>
</organism>
<name>A0ABX2XCD1_9FLAO</name>
<gene>
    <name evidence="2" type="ORF">FLP_22175</name>
</gene>
<evidence type="ECO:0000256" key="1">
    <source>
        <dbReference type="SAM" id="Phobius"/>
    </source>
</evidence>
<evidence type="ECO:0000313" key="3">
    <source>
        <dbReference type="Proteomes" id="UP000093343"/>
    </source>
</evidence>
<dbReference type="Proteomes" id="UP000093343">
    <property type="component" value="Unassembled WGS sequence"/>
</dbReference>
<dbReference type="EMBL" id="LVEN01000046">
    <property type="protein sequence ID" value="OCB69396.1"/>
    <property type="molecule type" value="Genomic_DNA"/>
</dbReference>
<feature type="transmembrane region" description="Helical" evidence="1">
    <location>
        <begin position="31"/>
        <end position="51"/>
    </location>
</feature>
<keyword evidence="3" id="KW-1185">Reference proteome</keyword>
<keyword evidence="1" id="KW-0812">Transmembrane</keyword>
<reference evidence="3" key="1">
    <citation type="submission" date="2016-03" db="EMBL/GenBank/DDBJ databases">
        <title>Draft genome sequence of Paenibacillus glacialis DSM 22343.</title>
        <authorList>
            <person name="Shin S.-K."/>
            <person name="Yi H."/>
        </authorList>
    </citation>
    <scope>NUCLEOTIDE SEQUENCE [LARGE SCALE GENOMIC DNA]</scope>
    <source>
        <strain evidence="3">CCUG 60099</strain>
    </source>
</reference>
<accession>A0ABX2XCD1</accession>
<keyword evidence="1" id="KW-0472">Membrane</keyword>
<protein>
    <submittedName>
        <fullName evidence="2">Uncharacterized protein</fullName>
    </submittedName>
</protein>
<keyword evidence="1" id="KW-1133">Transmembrane helix</keyword>
<evidence type="ECO:0000313" key="2">
    <source>
        <dbReference type="EMBL" id="OCB69396.1"/>
    </source>
</evidence>
<proteinExistence type="predicted"/>